<dbReference type="VEuPathDB" id="FungiDB:JI435_436570"/>
<evidence type="ECO:0000256" key="1">
    <source>
        <dbReference type="SAM" id="Phobius"/>
    </source>
</evidence>
<keyword evidence="1" id="KW-1133">Transmembrane helix</keyword>
<proteinExistence type="predicted"/>
<feature type="transmembrane region" description="Helical" evidence="1">
    <location>
        <begin position="6"/>
        <end position="29"/>
    </location>
</feature>
<evidence type="ECO:0000313" key="2">
    <source>
        <dbReference type="EMBL" id="QRC98987.1"/>
    </source>
</evidence>
<accession>A0A7U2F591</accession>
<keyword evidence="1" id="KW-0472">Membrane</keyword>
<evidence type="ECO:0000313" key="3">
    <source>
        <dbReference type="Proteomes" id="UP000663193"/>
    </source>
</evidence>
<organism evidence="2 3">
    <name type="scientific">Phaeosphaeria nodorum (strain SN15 / ATCC MYA-4574 / FGSC 10173)</name>
    <name type="common">Glume blotch fungus</name>
    <name type="synonym">Parastagonospora nodorum</name>
    <dbReference type="NCBI Taxonomy" id="321614"/>
    <lineage>
        <taxon>Eukaryota</taxon>
        <taxon>Fungi</taxon>
        <taxon>Dikarya</taxon>
        <taxon>Ascomycota</taxon>
        <taxon>Pezizomycotina</taxon>
        <taxon>Dothideomycetes</taxon>
        <taxon>Pleosporomycetidae</taxon>
        <taxon>Pleosporales</taxon>
        <taxon>Pleosporineae</taxon>
        <taxon>Phaeosphaeriaceae</taxon>
        <taxon>Parastagonospora</taxon>
    </lineage>
</organism>
<sequence length="115" mass="13088">MDWIVLGWVLVVSCFCSIAVILTKFLLILRPRDTSNFRYQLNLFHNSDKAVEFRLLNGIVSYNSNITTASTIFDIRALYVADPSLFVLISTDTRRTSTPVTLNISQGFFFARTSK</sequence>
<reference evidence="3" key="1">
    <citation type="journal article" date="2021" name="BMC Genomics">
        <title>Chromosome-level genome assembly and manually-curated proteome of model necrotroph Parastagonospora nodorum Sn15 reveals a genome-wide trove of candidate effector homologs, and redundancy of virulence-related functions within an accessory chromosome.</title>
        <authorList>
            <person name="Bertazzoni S."/>
            <person name="Jones D.A.B."/>
            <person name="Phan H.T."/>
            <person name="Tan K.-C."/>
            <person name="Hane J.K."/>
        </authorList>
    </citation>
    <scope>NUCLEOTIDE SEQUENCE [LARGE SCALE GENOMIC DNA]</scope>
    <source>
        <strain evidence="3">SN15 / ATCC MYA-4574 / FGSC 10173)</strain>
    </source>
</reference>
<dbReference type="AlphaFoldDB" id="A0A7U2F591"/>
<dbReference type="Proteomes" id="UP000663193">
    <property type="component" value="Chromosome 9"/>
</dbReference>
<keyword evidence="3" id="KW-1185">Reference proteome</keyword>
<gene>
    <name evidence="2" type="ORF">JI435_436570</name>
</gene>
<dbReference type="EMBL" id="CP069031">
    <property type="protein sequence ID" value="QRC98987.1"/>
    <property type="molecule type" value="Genomic_DNA"/>
</dbReference>
<name>A0A7U2F591_PHANO</name>
<keyword evidence="1" id="KW-0812">Transmembrane</keyword>
<protein>
    <submittedName>
        <fullName evidence="2">Uncharacterized protein</fullName>
    </submittedName>
</protein>